<proteinExistence type="predicted"/>
<dbReference type="EMBL" id="CAADFI010000304">
    <property type="protein sequence ID" value="VFK02788.1"/>
    <property type="molecule type" value="Genomic_DNA"/>
</dbReference>
<dbReference type="AlphaFoldDB" id="A0A450VMX1"/>
<evidence type="ECO:0000313" key="4">
    <source>
        <dbReference type="EMBL" id="VFK06060.1"/>
    </source>
</evidence>
<dbReference type="EMBL" id="CAADFJ010000297">
    <property type="protein sequence ID" value="VFK05719.1"/>
    <property type="molecule type" value="Genomic_DNA"/>
</dbReference>
<gene>
    <name evidence="2" type="ORF">BECKH772A_GA0070896_103363</name>
    <name evidence="1" type="ORF">BECKH772B_GA0070898_103043</name>
    <name evidence="4" type="ORF">BECKH772B_GA0070898_106451</name>
    <name evidence="3" type="ORF">BECKH772C_GA0070978_102973</name>
    <name evidence="5" type="ORF">BECKH772C_GA0070978_105861</name>
</gene>
<name>A0A450VMX1_9GAMM</name>
<dbReference type="EMBL" id="CAADFG010000336">
    <property type="protein sequence ID" value="VFK03570.1"/>
    <property type="molecule type" value="Genomic_DNA"/>
</dbReference>
<dbReference type="EMBL" id="CAADFI010000645">
    <property type="protein sequence ID" value="VFK06060.1"/>
    <property type="molecule type" value="Genomic_DNA"/>
</dbReference>
<evidence type="ECO:0000313" key="1">
    <source>
        <dbReference type="EMBL" id="VFK02788.1"/>
    </source>
</evidence>
<reference evidence="4" key="1">
    <citation type="submission" date="2019-02" db="EMBL/GenBank/DDBJ databases">
        <authorList>
            <person name="Gruber-Vodicka R. H."/>
            <person name="Seah K. B. B."/>
        </authorList>
    </citation>
    <scope>NUCLEOTIDE SEQUENCE</scope>
    <source>
        <strain evidence="3">BECK_SA2B12</strain>
        <strain evidence="2">BECK_SA2B15</strain>
        <strain evidence="4">BECK_SA2B20</strain>
    </source>
</reference>
<evidence type="ECO:0000313" key="5">
    <source>
        <dbReference type="EMBL" id="VFK09205.1"/>
    </source>
</evidence>
<protein>
    <submittedName>
        <fullName evidence="4">Uncharacterized protein</fullName>
    </submittedName>
</protein>
<evidence type="ECO:0000313" key="2">
    <source>
        <dbReference type="EMBL" id="VFK03570.1"/>
    </source>
</evidence>
<accession>A0A450VMX1</accession>
<evidence type="ECO:0000313" key="3">
    <source>
        <dbReference type="EMBL" id="VFK05719.1"/>
    </source>
</evidence>
<dbReference type="EMBL" id="CAADFJ010000586">
    <property type="protein sequence ID" value="VFK09205.1"/>
    <property type="molecule type" value="Genomic_DNA"/>
</dbReference>
<sequence>MKKRYVVRLSAEERERSRVLDGEGEARLVSLACMSHLKDNLAGLYGCWESDWWNWR</sequence>
<organism evidence="4">
    <name type="scientific">Candidatus Kentrum eta</name>
    <dbReference type="NCBI Taxonomy" id="2126337"/>
    <lineage>
        <taxon>Bacteria</taxon>
        <taxon>Pseudomonadati</taxon>
        <taxon>Pseudomonadota</taxon>
        <taxon>Gammaproteobacteria</taxon>
        <taxon>Candidatus Kentrum</taxon>
    </lineage>
</organism>